<evidence type="ECO:0000313" key="2">
    <source>
        <dbReference type="EMBL" id="MCI35178.1"/>
    </source>
</evidence>
<sequence>MRVAPALDARRANDRRLNRPHSKKGASRQMHLRAAPEAENAGIVAV</sequence>
<accession>A0A392REZ0</accession>
<reference evidence="2 3" key="1">
    <citation type="journal article" date="2018" name="Front. Plant Sci.">
        <title>Red Clover (Trifolium pratense) and Zigzag Clover (T. medium) - A Picture of Genomic Similarities and Differences.</title>
        <authorList>
            <person name="Dluhosova J."/>
            <person name="Istvanek J."/>
            <person name="Nedelnik J."/>
            <person name="Repkova J."/>
        </authorList>
    </citation>
    <scope>NUCLEOTIDE SEQUENCE [LARGE SCALE GENOMIC DNA]</scope>
    <source>
        <strain evidence="3">cv. 10/8</strain>
        <tissue evidence="2">Leaf</tissue>
    </source>
</reference>
<name>A0A392REZ0_9FABA</name>
<feature type="region of interest" description="Disordered" evidence="1">
    <location>
        <begin position="1"/>
        <end position="46"/>
    </location>
</feature>
<dbReference type="AlphaFoldDB" id="A0A392REZ0"/>
<dbReference type="EMBL" id="LXQA010220950">
    <property type="protein sequence ID" value="MCI35178.1"/>
    <property type="molecule type" value="Genomic_DNA"/>
</dbReference>
<feature type="compositionally biased region" description="Basic and acidic residues" evidence="1">
    <location>
        <begin position="8"/>
        <end position="17"/>
    </location>
</feature>
<comment type="caution">
    <text evidence="2">The sequence shown here is derived from an EMBL/GenBank/DDBJ whole genome shotgun (WGS) entry which is preliminary data.</text>
</comment>
<dbReference type="Proteomes" id="UP000265520">
    <property type="component" value="Unassembled WGS sequence"/>
</dbReference>
<evidence type="ECO:0000313" key="3">
    <source>
        <dbReference type="Proteomes" id="UP000265520"/>
    </source>
</evidence>
<evidence type="ECO:0000256" key="1">
    <source>
        <dbReference type="SAM" id="MobiDB-lite"/>
    </source>
</evidence>
<protein>
    <submittedName>
        <fullName evidence="2">Uncharacterized protein</fullName>
    </submittedName>
</protein>
<proteinExistence type="predicted"/>
<organism evidence="2 3">
    <name type="scientific">Trifolium medium</name>
    <dbReference type="NCBI Taxonomy" id="97028"/>
    <lineage>
        <taxon>Eukaryota</taxon>
        <taxon>Viridiplantae</taxon>
        <taxon>Streptophyta</taxon>
        <taxon>Embryophyta</taxon>
        <taxon>Tracheophyta</taxon>
        <taxon>Spermatophyta</taxon>
        <taxon>Magnoliopsida</taxon>
        <taxon>eudicotyledons</taxon>
        <taxon>Gunneridae</taxon>
        <taxon>Pentapetalae</taxon>
        <taxon>rosids</taxon>
        <taxon>fabids</taxon>
        <taxon>Fabales</taxon>
        <taxon>Fabaceae</taxon>
        <taxon>Papilionoideae</taxon>
        <taxon>50 kb inversion clade</taxon>
        <taxon>NPAAA clade</taxon>
        <taxon>Hologalegina</taxon>
        <taxon>IRL clade</taxon>
        <taxon>Trifolieae</taxon>
        <taxon>Trifolium</taxon>
    </lineage>
</organism>
<keyword evidence="3" id="KW-1185">Reference proteome</keyword>